<feature type="transmembrane region" description="Helical" evidence="1">
    <location>
        <begin position="12"/>
        <end position="30"/>
    </location>
</feature>
<feature type="transmembrane region" description="Helical" evidence="1">
    <location>
        <begin position="150"/>
        <end position="168"/>
    </location>
</feature>
<dbReference type="PANTHER" id="PTHR43471">
    <property type="entry name" value="ABC TRANSPORTER PERMEASE"/>
    <property type="match status" value="1"/>
</dbReference>
<keyword evidence="1" id="KW-0812">Transmembrane</keyword>
<protein>
    <submittedName>
        <fullName evidence="3">ABC transporter</fullName>
    </submittedName>
</protein>
<dbReference type="GO" id="GO:0005886">
    <property type="term" value="C:plasma membrane"/>
    <property type="evidence" value="ECO:0007669"/>
    <property type="project" value="UniProtKB-SubCell"/>
</dbReference>
<comment type="caution">
    <text evidence="3">The sequence shown here is derived from an EMBL/GenBank/DDBJ whole genome shotgun (WGS) entry which is preliminary data.</text>
</comment>
<dbReference type="EMBL" id="QCYK01000002">
    <property type="protein sequence ID" value="PUZ25778.1"/>
    <property type="molecule type" value="Genomic_DNA"/>
</dbReference>
<feature type="transmembrane region" description="Helical" evidence="1">
    <location>
        <begin position="747"/>
        <end position="765"/>
    </location>
</feature>
<reference evidence="3 4" key="1">
    <citation type="submission" date="2018-04" db="EMBL/GenBank/DDBJ databases">
        <title>Chitinophaga fuyangensis sp. nov., isolated from soil in a chemical factory.</title>
        <authorList>
            <person name="Chen K."/>
        </authorList>
    </citation>
    <scope>NUCLEOTIDE SEQUENCE [LARGE SCALE GENOMIC DNA]</scope>
    <source>
        <strain evidence="3 4">LY-1</strain>
    </source>
</reference>
<feature type="transmembrane region" description="Helical" evidence="1">
    <location>
        <begin position="180"/>
        <end position="200"/>
    </location>
</feature>
<name>A0A2T7BHN3_9BACT</name>
<dbReference type="Pfam" id="PF09822">
    <property type="entry name" value="ABC_transp_aux"/>
    <property type="match status" value="1"/>
</dbReference>
<keyword evidence="1" id="KW-1133">Transmembrane helix</keyword>
<dbReference type="GO" id="GO:0140359">
    <property type="term" value="F:ABC-type transporter activity"/>
    <property type="evidence" value="ECO:0007669"/>
    <property type="project" value="InterPro"/>
</dbReference>
<feature type="transmembrane region" description="Helical" evidence="1">
    <location>
        <begin position="118"/>
        <end position="138"/>
    </location>
</feature>
<evidence type="ECO:0000313" key="3">
    <source>
        <dbReference type="EMBL" id="PUZ25778.1"/>
    </source>
</evidence>
<dbReference type="Proteomes" id="UP000244450">
    <property type="component" value="Unassembled WGS sequence"/>
</dbReference>
<gene>
    <name evidence="3" type="ORF">DCC81_16080</name>
</gene>
<evidence type="ECO:0000313" key="4">
    <source>
        <dbReference type="Proteomes" id="UP000244450"/>
    </source>
</evidence>
<organism evidence="3 4">
    <name type="scientific">Chitinophaga parva</name>
    <dbReference type="NCBI Taxonomy" id="2169414"/>
    <lineage>
        <taxon>Bacteria</taxon>
        <taxon>Pseudomonadati</taxon>
        <taxon>Bacteroidota</taxon>
        <taxon>Chitinophagia</taxon>
        <taxon>Chitinophagales</taxon>
        <taxon>Chitinophagaceae</taxon>
        <taxon>Chitinophaga</taxon>
    </lineage>
</organism>
<evidence type="ECO:0000256" key="1">
    <source>
        <dbReference type="SAM" id="Phobius"/>
    </source>
</evidence>
<feature type="domain" description="ABC-type uncharacterised transport system" evidence="2">
    <location>
        <begin position="470"/>
        <end position="697"/>
    </location>
</feature>
<keyword evidence="1" id="KW-0472">Membrane</keyword>
<feature type="transmembrane region" description="Helical" evidence="1">
    <location>
        <begin position="232"/>
        <end position="251"/>
    </location>
</feature>
<sequence>MKTVFKIAKTELLNLFYSPIAWFLMIVFLMQCNLSYIEVLGNNARTQEIGGIGLRYMFELTSRIFGGRYGVFPNVMQKLYLYIPLLTMGLISREMNSGTIKLLYSSPVKIWQIVFGKYLSMLVYSLLMICMLGILILAGSMNIRHADVGMLLAAAFGFYLLLCAYAAIGIFMSSLTTYQVVAAVATFVMIGFLSYVGQLWQGVDFVRDLTYFLSMSGRTQNMLGGLISSKDVLYFVIIVYIFLGLTILKLRSGMESKPWTVKAARYIAVVLSGVMIGYVTGRPSLAFYYDATANKTRTISEASQKILKTLGKEKVEVTTYNNLLGNYYYLGLPEQRNVLLSLWEPYLRFKPDIDFKFVNYYDTSYDNARMMFASYKGKGVKDIAAQIAKSSDLNLADFKTPQEIHIIVDLRPELNRFVMQVKYRGRSTFLRIFDDQFVFPAEPEVGAALKRLLQDKMPRALFLTGELERNVNKTGDRDLITQARATTFRYALINQGFDIDTLDANVSGIPQDISALVIADPRVAFSATVLDKIKHYIDAGGNLIVLAETGKQAVINPLLQHIGVQLMDGTLVQPSDDQSPDLVLAGITPLAAKFTAAIGRQYDDTIPVSMPSAAPLWYTADSGFTVEPLLVTNAKNSWLKKGKLVADSGAVKFSPAEGDVQQSFATALGLSRKVNGKEQRIVVVGDADVMSNGELSRSNIQTANFQFNTALFSWLSNGEFPIEATRPDSQDRRVNISTEGVARLKILLVWILPALVLLAGAILLIRRRRK</sequence>
<dbReference type="RefSeq" id="WP_108687617.1">
    <property type="nucleotide sequence ID" value="NZ_QCYK01000002.1"/>
</dbReference>
<dbReference type="OrthoDB" id="609779at2"/>
<keyword evidence="4" id="KW-1185">Reference proteome</keyword>
<evidence type="ECO:0000259" key="2">
    <source>
        <dbReference type="Pfam" id="PF09822"/>
    </source>
</evidence>
<dbReference type="AlphaFoldDB" id="A0A2T7BHN3"/>
<dbReference type="InterPro" id="IPR019196">
    <property type="entry name" value="ABC_transp_unknown"/>
</dbReference>
<accession>A0A2T7BHN3</accession>
<feature type="transmembrane region" description="Helical" evidence="1">
    <location>
        <begin position="263"/>
        <end position="281"/>
    </location>
</feature>
<proteinExistence type="predicted"/>
<dbReference type="Pfam" id="PF12679">
    <property type="entry name" value="ABC2_membrane_2"/>
    <property type="match status" value="1"/>
</dbReference>